<dbReference type="InParanoid" id="G0V5G4"/>
<evidence type="ECO:0000313" key="11">
    <source>
        <dbReference type="Proteomes" id="UP000001640"/>
    </source>
</evidence>
<organism evidence="10 11">
    <name type="scientific">Naumovozyma castellii</name>
    <name type="common">Yeast</name>
    <name type="synonym">Saccharomyces castellii</name>
    <dbReference type="NCBI Taxonomy" id="27288"/>
    <lineage>
        <taxon>Eukaryota</taxon>
        <taxon>Fungi</taxon>
        <taxon>Dikarya</taxon>
        <taxon>Ascomycota</taxon>
        <taxon>Saccharomycotina</taxon>
        <taxon>Saccharomycetes</taxon>
        <taxon>Saccharomycetales</taxon>
        <taxon>Saccharomycetaceae</taxon>
        <taxon>Naumovozyma</taxon>
    </lineage>
</organism>
<evidence type="ECO:0000256" key="7">
    <source>
        <dbReference type="SAM" id="MobiDB-lite"/>
    </source>
</evidence>
<dbReference type="eggNOG" id="KOG2153">
    <property type="taxonomic scope" value="Eukaryota"/>
</dbReference>
<dbReference type="AlphaFoldDB" id="G0V5G4"/>
<dbReference type="GO" id="GO:0006267">
    <property type="term" value="P:pre-replicative complex assembly involved in nuclear cell cycle DNA replication"/>
    <property type="evidence" value="ECO:0007669"/>
    <property type="project" value="EnsemblFungi"/>
</dbReference>
<dbReference type="RefSeq" id="XP_003673093.1">
    <property type="nucleotide sequence ID" value="XM_003673045.1"/>
</dbReference>
<feature type="domain" description="CCAAT-binding factor" evidence="8">
    <location>
        <begin position="478"/>
        <end position="654"/>
    </location>
</feature>
<name>G0V5G4_NAUCA</name>
<evidence type="ECO:0000313" key="10">
    <source>
        <dbReference type="EMBL" id="CCC66700.1"/>
    </source>
</evidence>
<dbReference type="Pfam" id="PF03914">
    <property type="entry name" value="CBF"/>
    <property type="match status" value="1"/>
</dbReference>
<feature type="compositionally biased region" description="Basic and acidic residues" evidence="7">
    <location>
        <begin position="60"/>
        <end position="69"/>
    </location>
</feature>
<dbReference type="GO" id="GO:0006364">
    <property type="term" value="P:rRNA processing"/>
    <property type="evidence" value="ECO:0007669"/>
    <property type="project" value="EnsemblFungi"/>
</dbReference>
<dbReference type="Proteomes" id="UP000001640">
    <property type="component" value="Chromosome 1"/>
</dbReference>
<dbReference type="FunCoup" id="G0V5G4">
    <property type="interactions" value="1205"/>
</dbReference>
<comment type="function">
    <text evidence="5">Required for synthesis of 60S ribosomal subunits and the transport of pre-ribosomes from the nucleoplasm to the cytoplasm.</text>
</comment>
<dbReference type="PIRSF" id="PIRSF028977">
    <property type="entry name" value="Nucleolar_complex_p3"/>
    <property type="match status" value="1"/>
</dbReference>
<dbReference type="GeneID" id="96900191"/>
<feature type="coiled-coil region" evidence="6">
    <location>
        <begin position="371"/>
        <end position="412"/>
    </location>
</feature>
<dbReference type="SUPFAM" id="SSF48371">
    <property type="entry name" value="ARM repeat"/>
    <property type="match status" value="1"/>
</dbReference>
<evidence type="ECO:0000256" key="2">
    <source>
        <dbReference type="ARBA" id="ARBA00007797"/>
    </source>
</evidence>
<keyword evidence="11" id="KW-1185">Reference proteome</keyword>
<evidence type="ECO:0000259" key="9">
    <source>
        <dbReference type="Pfam" id="PF07540"/>
    </source>
</evidence>
<dbReference type="GO" id="GO:0005656">
    <property type="term" value="C:nuclear pre-replicative complex"/>
    <property type="evidence" value="ECO:0007669"/>
    <property type="project" value="EnsemblFungi"/>
</dbReference>
<dbReference type="InterPro" id="IPR011501">
    <property type="entry name" value="Noc3_N"/>
</dbReference>
<dbReference type="STRING" id="1064592.G0V5G4"/>
<evidence type="ECO:0000256" key="5">
    <source>
        <dbReference type="PIRNR" id="PIRNR028977"/>
    </source>
</evidence>
<feature type="region of interest" description="Disordered" evidence="7">
    <location>
        <begin position="53"/>
        <end position="137"/>
    </location>
</feature>
<feature type="compositionally biased region" description="Acidic residues" evidence="7">
    <location>
        <begin position="103"/>
        <end position="114"/>
    </location>
</feature>
<dbReference type="OrthoDB" id="10263597at2759"/>
<keyword evidence="3 6" id="KW-0175">Coiled coil</keyword>
<protein>
    <recommendedName>
        <fullName evidence="5">Nucleolar complex-associated protein 3</fullName>
    </recommendedName>
</protein>
<accession>G0V5G4</accession>
<dbReference type="HOGENOM" id="CLU_012441_3_1_1"/>
<keyword evidence="5" id="KW-0690">Ribosome biogenesis</keyword>
<dbReference type="EMBL" id="HE576752">
    <property type="protein sequence ID" value="CCC66700.1"/>
    <property type="molecule type" value="Genomic_DNA"/>
</dbReference>
<proteinExistence type="inferred from homology"/>
<evidence type="ECO:0000259" key="8">
    <source>
        <dbReference type="Pfam" id="PF03914"/>
    </source>
</evidence>
<feature type="domain" description="Nucleolar complex-associated protein 3 N-terminal" evidence="9">
    <location>
        <begin position="142"/>
        <end position="232"/>
    </location>
</feature>
<dbReference type="OMA" id="FGNMANF"/>
<gene>
    <name evidence="10" type="primary">NCAS0A01420</name>
    <name evidence="10" type="ordered locus">NCAS_0A01420</name>
</gene>
<feature type="region of interest" description="Disordered" evidence="7">
    <location>
        <begin position="1"/>
        <end position="41"/>
    </location>
</feature>
<evidence type="ECO:0000256" key="1">
    <source>
        <dbReference type="ARBA" id="ARBA00004604"/>
    </source>
</evidence>
<dbReference type="InterPro" id="IPR005612">
    <property type="entry name" value="CCAAT-binding_factor"/>
</dbReference>
<comment type="subcellular location">
    <subcellularLocation>
        <location evidence="1 5">Nucleus</location>
        <location evidence="1 5">Nucleolus</location>
    </subcellularLocation>
</comment>
<dbReference type="InterPro" id="IPR016024">
    <property type="entry name" value="ARM-type_fold"/>
</dbReference>
<sequence>MARKKRSQESILERTNKKRKQEDALLETGSFNDAGSLSDTDVYDKVASKIKSWDDEEQDYELKPRKLKDAEEDMVEGLPIKINGKVERNLVKRQRKQSQTKEEIEDDEDEEEDKSETMQASEKDAVNESDAEPDTEERIIELKEDIADLVEKIMEDPEENTTALTRLCKMANSKNPNNCKFSMLALVSVFKSIIPGYRIRPLTDLEKKEKVTKEVAKLRAFEQALVANYRNYIETLKRLSRVANNDNPVQVSLGVLAMQAANEIASNASHFNFRSEVFTLILRRICKPNIAVDPIAEASIKTIETLLNADDEGGISIEIIRILSKILKVRNYNVEETVLNMLLSLDVLHDFDPNTRNDDENVAFKMKKKDRVHLSKKQRKVRKEMKEIEEEMQKAEQVVSAEERERNQASILKMVLSLYLNILRNKSERLVGSVLEGLAKFGNMANFDLLGDFLEVMKELIFDAEMDNLTSAEVRKVLLCIVSAFSIVSNNNHMKINIDLSTFVDALYSILPYVSLDADLELSYKSLRLADPLNDELIKPAVNVSTKAELLLKALDHVFFRSKSGTKIRATAFTKRLYICMQHTPEKTTIALLKFIEKLTTRYPEVGGLYSTEDRIANGNFNMQTDSLSRSNPDAATLWENVILTKHYCPIVVKGVRSLSTKSKEFSK</sequence>
<reference key="2">
    <citation type="submission" date="2011-08" db="EMBL/GenBank/DDBJ databases">
        <title>Genome sequence of Naumovozyma castellii.</title>
        <authorList>
            <person name="Gordon J.L."/>
            <person name="Armisen D."/>
            <person name="Proux-Wera E."/>
            <person name="OhEigeartaigh S.S."/>
            <person name="Byrne K.P."/>
            <person name="Wolfe K.H."/>
        </authorList>
    </citation>
    <scope>NUCLEOTIDE SEQUENCE</scope>
    <source>
        <strain>Type strain:CBS 4309</strain>
    </source>
</reference>
<evidence type="ECO:0000256" key="3">
    <source>
        <dbReference type="ARBA" id="ARBA00023054"/>
    </source>
</evidence>
<dbReference type="PANTHER" id="PTHR14428:SF5">
    <property type="entry name" value="NUCLEOLAR COMPLEX PROTEIN 3 HOMOLOG"/>
    <property type="match status" value="1"/>
</dbReference>
<keyword evidence="4" id="KW-0539">Nucleus</keyword>
<dbReference type="KEGG" id="ncs:NCAS_0A01420"/>
<dbReference type="PANTHER" id="PTHR14428">
    <property type="entry name" value="NUCLEOLAR COMPLEX PROTEIN 3"/>
    <property type="match status" value="1"/>
</dbReference>
<dbReference type="InterPro" id="IPR016903">
    <property type="entry name" value="Nucleolar_cplx-assoc_3"/>
</dbReference>
<evidence type="ECO:0000256" key="4">
    <source>
        <dbReference type="ARBA" id="ARBA00023242"/>
    </source>
</evidence>
<dbReference type="Pfam" id="PF07540">
    <property type="entry name" value="NOC3p"/>
    <property type="match status" value="1"/>
</dbReference>
<dbReference type="GO" id="GO:0003682">
    <property type="term" value="F:chromatin binding"/>
    <property type="evidence" value="ECO:0007669"/>
    <property type="project" value="EnsemblFungi"/>
</dbReference>
<feature type="compositionally biased region" description="Basic and acidic residues" evidence="7">
    <location>
        <begin position="7"/>
        <end position="23"/>
    </location>
</feature>
<evidence type="ECO:0000256" key="6">
    <source>
        <dbReference type="SAM" id="Coils"/>
    </source>
</evidence>
<dbReference type="GO" id="GO:0030691">
    <property type="term" value="C:Noc2p-Noc3p complex"/>
    <property type="evidence" value="ECO:0007669"/>
    <property type="project" value="EnsemblFungi"/>
</dbReference>
<reference evidence="10 11" key="1">
    <citation type="journal article" date="2011" name="Proc. Natl. Acad. Sci. U.S.A.">
        <title>Evolutionary erosion of yeast sex chromosomes by mating-type switching accidents.</title>
        <authorList>
            <person name="Gordon J.L."/>
            <person name="Armisen D."/>
            <person name="Proux-Wera E."/>
            <person name="Oheigeartaigh S.S."/>
            <person name="Byrne K.P."/>
            <person name="Wolfe K.H."/>
        </authorList>
    </citation>
    <scope>NUCLEOTIDE SEQUENCE [LARGE SCALE GENOMIC DNA]</scope>
    <source>
        <strain evidence="11">ATCC 76901 / BCRC 22586 / CBS 4309 / NBRC 1992 / NRRL Y-12630</strain>
    </source>
</reference>
<feature type="compositionally biased region" description="Polar residues" evidence="7">
    <location>
        <begin position="29"/>
        <end position="39"/>
    </location>
</feature>
<dbReference type="GO" id="GO:0006270">
    <property type="term" value="P:DNA replication initiation"/>
    <property type="evidence" value="ECO:0007669"/>
    <property type="project" value="EnsemblFungi"/>
</dbReference>
<dbReference type="GO" id="GO:0042273">
    <property type="term" value="P:ribosomal large subunit biogenesis"/>
    <property type="evidence" value="ECO:0007669"/>
    <property type="project" value="EnsemblFungi"/>
</dbReference>
<comment type="similarity">
    <text evidence="2 5">Belongs to the CBF/MAK21 family.</text>
</comment>
<dbReference type="GO" id="GO:0005730">
    <property type="term" value="C:nucleolus"/>
    <property type="evidence" value="ECO:0007669"/>
    <property type="project" value="UniProtKB-SubCell"/>
</dbReference>